<dbReference type="AlphaFoldDB" id="A0A420E3U3"/>
<proteinExistence type="predicted"/>
<accession>A0A420E3U3</accession>
<sequence>MKQKVKTLKFIHLALVAGVTLAYFILGDFENIFSMVIDDASLLFAFIPAIAYVFSNFMFKNMLKNVQKSTTNEEKFAVYQTASMVRWATIEGACFIILFLKPDFLLLGVILLIYMILLAPKEHQIVRTLDIKDSELRS</sequence>
<gene>
    <name evidence="2" type="ORF">C8N26_0157</name>
</gene>
<comment type="caution">
    <text evidence="2">The sequence shown here is derived from an EMBL/GenBank/DDBJ whole genome shotgun (WGS) entry which is preliminary data.</text>
</comment>
<protein>
    <recommendedName>
        <fullName evidence="4">MFS transporter</fullName>
    </recommendedName>
</protein>
<reference evidence="2 3" key="1">
    <citation type="submission" date="2018-09" db="EMBL/GenBank/DDBJ databases">
        <title>Genomic Encyclopedia of Archaeal and Bacterial Type Strains, Phase II (KMG-II): from individual species to whole genera.</title>
        <authorList>
            <person name="Goeker M."/>
        </authorList>
    </citation>
    <scope>NUCLEOTIDE SEQUENCE [LARGE SCALE GENOMIC DNA]</scope>
    <source>
        <strain evidence="2 3">DSM 16505</strain>
    </source>
</reference>
<keyword evidence="1" id="KW-0472">Membrane</keyword>
<feature type="transmembrane region" description="Helical" evidence="1">
    <location>
        <begin position="104"/>
        <end position="120"/>
    </location>
</feature>
<keyword evidence="1" id="KW-1133">Transmembrane helix</keyword>
<dbReference type="Proteomes" id="UP000285780">
    <property type="component" value="Unassembled WGS sequence"/>
</dbReference>
<dbReference type="RefSeq" id="WP_120185618.1">
    <property type="nucleotide sequence ID" value="NZ_RAQM01000006.1"/>
</dbReference>
<evidence type="ECO:0000313" key="2">
    <source>
        <dbReference type="EMBL" id="RKF04768.1"/>
    </source>
</evidence>
<name>A0A420E3U3_9FLAO</name>
<feature type="transmembrane region" description="Helical" evidence="1">
    <location>
        <begin position="7"/>
        <end position="26"/>
    </location>
</feature>
<keyword evidence="3" id="KW-1185">Reference proteome</keyword>
<dbReference type="EMBL" id="RAQM01000006">
    <property type="protein sequence ID" value="RKF04768.1"/>
    <property type="molecule type" value="Genomic_DNA"/>
</dbReference>
<keyword evidence="1" id="KW-0812">Transmembrane</keyword>
<evidence type="ECO:0008006" key="4">
    <source>
        <dbReference type="Google" id="ProtNLM"/>
    </source>
</evidence>
<organism evidence="2 3">
    <name type="scientific">Tenacibaculum lutimaris</name>
    <dbReference type="NCBI Taxonomy" id="285258"/>
    <lineage>
        <taxon>Bacteria</taxon>
        <taxon>Pseudomonadati</taxon>
        <taxon>Bacteroidota</taxon>
        <taxon>Flavobacteriia</taxon>
        <taxon>Flavobacteriales</taxon>
        <taxon>Flavobacteriaceae</taxon>
        <taxon>Tenacibaculum</taxon>
    </lineage>
</organism>
<feature type="transmembrane region" description="Helical" evidence="1">
    <location>
        <begin position="32"/>
        <end position="55"/>
    </location>
</feature>
<evidence type="ECO:0000313" key="3">
    <source>
        <dbReference type="Proteomes" id="UP000285780"/>
    </source>
</evidence>
<evidence type="ECO:0000256" key="1">
    <source>
        <dbReference type="SAM" id="Phobius"/>
    </source>
</evidence>